<keyword evidence="2" id="KW-0813">Transport</keyword>
<dbReference type="PROSITE" id="PS00211">
    <property type="entry name" value="ABC_TRANSPORTER_1"/>
    <property type="match status" value="1"/>
</dbReference>
<keyword evidence="9" id="KW-1185">Reference proteome</keyword>
<dbReference type="PROSITE" id="PS50893">
    <property type="entry name" value="ABC_TRANSPORTER_2"/>
    <property type="match status" value="1"/>
</dbReference>
<evidence type="ECO:0000256" key="1">
    <source>
        <dbReference type="ARBA" id="ARBA00005417"/>
    </source>
</evidence>
<comment type="function">
    <text evidence="6">Part of the ABC transporter complex HmuTUV involved in hemin import. Responsible for energy coupling to the transport system.</text>
</comment>
<dbReference type="RefSeq" id="WP_238196063.1">
    <property type="nucleotide sequence ID" value="NZ_BPQZ01000008.1"/>
</dbReference>
<evidence type="ECO:0000313" key="9">
    <source>
        <dbReference type="Proteomes" id="UP001157440"/>
    </source>
</evidence>
<evidence type="ECO:0000256" key="4">
    <source>
        <dbReference type="ARBA" id="ARBA00022840"/>
    </source>
</evidence>
<dbReference type="InterPro" id="IPR017871">
    <property type="entry name" value="ABC_transporter-like_CS"/>
</dbReference>
<reference evidence="9" key="1">
    <citation type="journal article" date="2019" name="Int. J. Syst. Evol. Microbiol.">
        <title>The Global Catalogue of Microorganisms (GCM) 10K type strain sequencing project: providing services to taxonomists for standard genome sequencing and annotation.</title>
        <authorList>
            <consortium name="The Broad Institute Genomics Platform"/>
            <consortium name="The Broad Institute Genome Sequencing Center for Infectious Disease"/>
            <person name="Wu L."/>
            <person name="Ma J."/>
        </authorList>
    </citation>
    <scope>NUCLEOTIDE SEQUENCE [LARGE SCALE GENOMIC DNA]</scope>
    <source>
        <strain evidence="9">NBRC 103632</strain>
    </source>
</reference>
<dbReference type="SUPFAM" id="SSF52540">
    <property type="entry name" value="P-loop containing nucleoside triphosphate hydrolases"/>
    <property type="match status" value="1"/>
</dbReference>
<dbReference type="GO" id="GO:0016887">
    <property type="term" value="F:ATP hydrolysis activity"/>
    <property type="evidence" value="ECO:0007669"/>
    <property type="project" value="InterPro"/>
</dbReference>
<keyword evidence="3" id="KW-0547">Nucleotide-binding</keyword>
<dbReference type="PANTHER" id="PTHR42794">
    <property type="entry name" value="HEMIN IMPORT ATP-BINDING PROTEIN HMUV"/>
    <property type="match status" value="1"/>
</dbReference>
<proteinExistence type="inferred from homology"/>
<name>A0AA37TJ53_9HYPH</name>
<keyword evidence="5" id="KW-1278">Translocase</keyword>
<dbReference type="InterPro" id="IPR003439">
    <property type="entry name" value="ABC_transporter-like_ATP-bd"/>
</dbReference>
<accession>A0AA37TJ53</accession>
<protein>
    <submittedName>
        <fullName evidence="8">Iron ABC transporter ATP-binding protein</fullName>
    </submittedName>
</protein>
<dbReference type="Pfam" id="PF00005">
    <property type="entry name" value="ABC_tran"/>
    <property type="match status" value="1"/>
</dbReference>
<dbReference type="InterPro" id="IPR003593">
    <property type="entry name" value="AAA+_ATPase"/>
</dbReference>
<evidence type="ECO:0000313" key="8">
    <source>
        <dbReference type="EMBL" id="GLS71944.1"/>
    </source>
</evidence>
<feature type="domain" description="ABC transporter" evidence="7">
    <location>
        <begin position="3"/>
        <end position="238"/>
    </location>
</feature>
<evidence type="ECO:0000256" key="6">
    <source>
        <dbReference type="ARBA" id="ARBA00037066"/>
    </source>
</evidence>
<sequence>MLLRVQDLAFGYGDRAIGRDVSFNLGAGEVLCLLGPNGGGKTTLLKTLLGLLPAQAGRITLKNADLSRLSRAAIARVVASVPQAHAAFFPFTVRDVVVMGRASRLGPFAAPGPSDDAAAEQALATLGIGHLAEKIYTEISGGERQLVLIARALSGEPGLLIMDEPTASLDFGNQARVLGQVRRLARGGIGVLFSTHDPDHALLCADRIVALHGGQLVADGPPSTTITPALLRLLYGIDVVMASVPGLAVPLCMPVID</sequence>
<dbReference type="PANTHER" id="PTHR42794:SF1">
    <property type="entry name" value="HEMIN IMPORT ATP-BINDING PROTEIN HMUV"/>
    <property type="match status" value="1"/>
</dbReference>
<keyword evidence="4 8" id="KW-0067">ATP-binding</keyword>
<dbReference type="Proteomes" id="UP001157440">
    <property type="component" value="Unassembled WGS sequence"/>
</dbReference>
<evidence type="ECO:0000259" key="7">
    <source>
        <dbReference type="PROSITE" id="PS50893"/>
    </source>
</evidence>
<evidence type="ECO:0000256" key="3">
    <source>
        <dbReference type="ARBA" id="ARBA00022741"/>
    </source>
</evidence>
<dbReference type="CDD" id="cd03214">
    <property type="entry name" value="ABC_Iron-Siderophores_B12_Hemin"/>
    <property type="match status" value="1"/>
</dbReference>
<dbReference type="GO" id="GO:0005524">
    <property type="term" value="F:ATP binding"/>
    <property type="evidence" value="ECO:0007669"/>
    <property type="project" value="UniProtKB-KW"/>
</dbReference>
<dbReference type="Gene3D" id="3.40.50.300">
    <property type="entry name" value="P-loop containing nucleotide triphosphate hydrolases"/>
    <property type="match status" value="1"/>
</dbReference>
<dbReference type="AlphaFoldDB" id="A0AA37TJ53"/>
<gene>
    <name evidence="8" type="ORF">GCM10007890_39570</name>
</gene>
<dbReference type="FunFam" id="3.40.50.300:FF:000134">
    <property type="entry name" value="Iron-enterobactin ABC transporter ATP-binding protein"/>
    <property type="match status" value="1"/>
</dbReference>
<dbReference type="SMART" id="SM00382">
    <property type="entry name" value="AAA"/>
    <property type="match status" value="1"/>
</dbReference>
<comment type="similarity">
    <text evidence="1">Belongs to the ABC transporter superfamily.</text>
</comment>
<evidence type="ECO:0000256" key="2">
    <source>
        <dbReference type="ARBA" id="ARBA00022448"/>
    </source>
</evidence>
<organism evidence="8 9">
    <name type="scientific">Methylobacterium tardum</name>
    <dbReference type="NCBI Taxonomy" id="374432"/>
    <lineage>
        <taxon>Bacteria</taxon>
        <taxon>Pseudomonadati</taxon>
        <taxon>Pseudomonadota</taxon>
        <taxon>Alphaproteobacteria</taxon>
        <taxon>Hyphomicrobiales</taxon>
        <taxon>Methylobacteriaceae</taxon>
        <taxon>Methylobacterium</taxon>
    </lineage>
</organism>
<comment type="caution">
    <text evidence="8">The sequence shown here is derived from an EMBL/GenBank/DDBJ whole genome shotgun (WGS) entry which is preliminary data.</text>
</comment>
<evidence type="ECO:0000256" key="5">
    <source>
        <dbReference type="ARBA" id="ARBA00022967"/>
    </source>
</evidence>
<dbReference type="EMBL" id="BSPL01000019">
    <property type="protein sequence ID" value="GLS71944.1"/>
    <property type="molecule type" value="Genomic_DNA"/>
</dbReference>
<dbReference type="InterPro" id="IPR027417">
    <property type="entry name" value="P-loop_NTPase"/>
</dbReference>